<dbReference type="AlphaFoldDB" id="A0A371GGY9"/>
<proteinExistence type="predicted"/>
<reference evidence="1" key="1">
    <citation type="submission" date="2018-05" db="EMBL/GenBank/DDBJ databases">
        <title>Draft genome of Mucuna pruriens seed.</title>
        <authorList>
            <person name="Nnadi N.E."/>
            <person name="Vos R."/>
            <person name="Hasami M.H."/>
            <person name="Devisetty U.K."/>
            <person name="Aguiy J.C."/>
        </authorList>
    </citation>
    <scope>NUCLEOTIDE SEQUENCE [LARGE SCALE GENOMIC DNA]</scope>
    <source>
        <strain evidence="1">JCA_2017</strain>
    </source>
</reference>
<dbReference type="SUPFAM" id="SSF56672">
    <property type="entry name" value="DNA/RNA polymerases"/>
    <property type="match status" value="1"/>
</dbReference>
<organism evidence="1 2">
    <name type="scientific">Mucuna pruriens</name>
    <name type="common">Velvet bean</name>
    <name type="synonym">Dolichos pruriens</name>
    <dbReference type="NCBI Taxonomy" id="157652"/>
    <lineage>
        <taxon>Eukaryota</taxon>
        <taxon>Viridiplantae</taxon>
        <taxon>Streptophyta</taxon>
        <taxon>Embryophyta</taxon>
        <taxon>Tracheophyta</taxon>
        <taxon>Spermatophyta</taxon>
        <taxon>Magnoliopsida</taxon>
        <taxon>eudicotyledons</taxon>
        <taxon>Gunneridae</taxon>
        <taxon>Pentapetalae</taxon>
        <taxon>rosids</taxon>
        <taxon>fabids</taxon>
        <taxon>Fabales</taxon>
        <taxon>Fabaceae</taxon>
        <taxon>Papilionoideae</taxon>
        <taxon>50 kb inversion clade</taxon>
        <taxon>NPAAA clade</taxon>
        <taxon>indigoferoid/millettioid clade</taxon>
        <taxon>Phaseoleae</taxon>
        <taxon>Mucuna</taxon>
    </lineage>
</organism>
<evidence type="ECO:0000313" key="2">
    <source>
        <dbReference type="Proteomes" id="UP000257109"/>
    </source>
</evidence>
<dbReference type="Proteomes" id="UP000257109">
    <property type="component" value="Unassembled WGS sequence"/>
</dbReference>
<keyword evidence="2" id="KW-1185">Reference proteome</keyword>
<protein>
    <submittedName>
        <fullName evidence="1">Uncharacterized protein</fullName>
    </submittedName>
</protein>
<accession>A0A371GGY9</accession>
<dbReference type="InterPro" id="IPR043502">
    <property type="entry name" value="DNA/RNA_pol_sf"/>
</dbReference>
<evidence type="ECO:0000313" key="1">
    <source>
        <dbReference type="EMBL" id="RDX89845.1"/>
    </source>
</evidence>
<name>A0A371GGY9_MUCPR</name>
<dbReference type="EMBL" id="QJKJ01005556">
    <property type="protein sequence ID" value="RDX89845.1"/>
    <property type="molecule type" value="Genomic_DNA"/>
</dbReference>
<gene>
    <name evidence="1" type="ORF">CR513_28366</name>
</gene>
<dbReference type="OrthoDB" id="1432245at2759"/>
<comment type="caution">
    <text evidence="1">The sequence shown here is derived from an EMBL/GenBank/DDBJ whole genome shotgun (WGS) entry which is preliminary data.</text>
</comment>
<feature type="non-terminal residue" evidence="1">
    <location>
        <position position="1"/>
    </location>
</feature>
<sequence>MEEEACPVRQQQRRLNPTILDVVKKEVTKLLAVGIIYLISDSNWVSLVQVVPKKSRMIMMKNQNDELVPMRTKSWRSWPGSPTIAFWTDILDTCKYTSRLKIHTRQPSPVLDNHSLLARSRVALDKDWSDMVSADTYPTWSRPSADKCERVGLTLSRTKTKEIRGFEVLNNQVRSGPFTPVIVCINLQFSYDNRQMFIHCHTEELCDRYLIR</sequence>
<dbReference type="Gene3D" id="3.10.10.10">
    <property type="entry name" value="HIV Type 1 Reverse Transcriptase, subunit A, domain 1"/>
    <property type="match status" value="1"/>
</dbReference>